<dbReference type="EMBL" id="JBHLVF010000022">
    <property type="protein sequence ID" value="MFC0392656.1"/>
    <property type="molecule type" value="Genomic_DNA"/>
</dbReference>
<sequence>MLSNYELMGIHAGVRFKQDEACRLITGPRIFIGTTTQGIVERYHQTLDGDIANELKHIVKKSPWLETPNKVNMVEIIQVLNKERPAERVYAGPAYVFHNVQGKHTEAVRITHENIELLEQHFSTISRKLMLGSLSSRSYVIGLQCHFVVVQYRPVLVLKRACEPPRNFGESRTP</sequence>
<evidence type="ECO:0000313" key="1">
    <source>
        <dbReference type="EMBL" id="MFC0392656.1"/>
    </source>
</evidence>
<gene>
    <name evidence="1" type="ORF">ACFFJ8_14895</name>
</gene>
<comment type="caution">
    <text evidence="1">The sequence shown here is derived from an EMBL/GenBank/DDBJ whole genome shotgun (WGS) entry which is preliminary data.</text>
</comment>
<dbReference type="RefSeq" id="WP_204822757.1">
    <property type="nucleotide sequence ID" value="NZ_JANHOF010000044.1"/>
</dbReference>
<organism evidence="1 2">
    <name type="scientific">Paenibacillus mendelii</name>
    <dbReference type="NCBI Taxonomy" id="206163"/>
    <lineage>
        <taxon>Bacteria</taxon>
        <taxon>Bacillati</taxon>
        <taxon>Bacillota</taxon>
        <taxon>Bacilli</taxon>
        <taxon>Bacillales</taxon>
        <taxon>Paenibacillaceae</taxon>
        <taxon>Paenibacillus</taxon>
    </lineage>
</organism>
<name>A0ABV6J9U7_9BACL</name>
<proteinExistence type="predicted"/>
<protein>
    <submittedName>
        <fullName evidence="1">Uncharacterized protein</fullName>
    </submittedName>
</protein>
<keyword evidence="2" id="KW-1185">Reference proteome</keyword>
<accession>A0ABV6J9U7</accession>
<evidence type="ECO:0000313" key="2">
    <source>
        <dbReference type="Proteomes" id="UP001589818"/>
    </source>
</evidence>
<reference evidence="1 2" key="1">
    <citation type="submission" date="2024-09" db="EMBL/GenBank/DDBJ databases">
        <authorList>
            <person name="Sun Q."/>
            <person name="Mori K."/>
        </authorList>
    </citation>
    <scope>NUCLEOTIDE SEQUENCE [LARGE SCALE GENOMIC DNA]</scope>
    <source>
        <strain evidence="1 2">CCM 4839</strain>
    </source>
</reference>
<dbReference type="Proteomes" id="UP001589818">
    <property type="component" value="Unassembled WGS sequence"/>
</dbReference>